<dbReference type="EMBL" id="KN824288">
    <property type="protein sequence ID" value="KIM29483.1"/>
    <property type="molecule type" value="Genomic_DNA"/>
</dbReference>
<feature type="region of interest" description="Disordered" evidence="2">
    <location>
        <begin position="488"/>
        <end position="507"/>
    </location>
</feature>
<evidence type="ECO:0000259" key="3">
    <source>
        <dbReference type="Pfam" id="PF03109"/>
    </source>
</evidence>
<dbReference type="STRING" id="933852.A0A0C2WTJ3"/>
<dbReference type="Pfam" id="PF03109">
    <property type="entry name" value="ABC1"/>
    <property type="match status" value="1"/>
</dbReference>
<feature type="region of interest" description="Disordered" evidence="2">
    <location>
        <begin position="383"/>
        <end position="423"/>
    </location>
</feature>
<dbReference type="InterPro" id="IPR004147">
    <property type="entry name" value="ABC1_dom"/>
</dbReference>
<proteinExistence type="inferred from homology"/>
<sequence length="599" mass="67368">MAALGTGVGALFTWDYYFGARTLSRNTRTVYNGILIVLDYKLNYDTNDIDKMNGVHERSAQRLLHVCRKNGGLYVKAGQAIGIQVAILPKPYHVLAQMFDGAEPIPLDAVRNVIREELGMWPEEIFAEFDPNPIGSASIAQVHRARLHTGETVAVKVQRPDIRRHASWDLLAFRLLMQIYERVFEIPFTFASQYISDQIELETHFDHERLNTERIRNHVLNDAPKHLKGGVAYVPAVYPSLSSPRLLVMEYIDGAVKMTDVEGLENRLGLNVNEVMNSVCEVFAAQVFRWGFVNADPHPSNVLIRRHPQNPSTHQVVLIDHGLSIPLAPAFREQYLRLWQYLFANDVEGIKDICKGWGVNLGSDAMGAQMLGSAVLLQGWSGRGRRPGRHGAQGHDSSQSLAANDAESTATSKEEKKKKDLETQRAMKATVKRFLENYEMIPKELIFLGRSMRIIQANNQALGAPVDRISILAKGACDSLYDLRMHPPATLKSSPNHGSPLDKRRVSPPTSWIRRFISANVDWFKFRLAIAGMDVAFGKRGLFWGLLWLKETWQTLSGALKISTAHSIEQEEKEDPVQEQIMAMGQEFGVEIDEKLLRG</sequence>
<comment type="similarity">
    <text evidence="1">Belongs to the protein kinase superfamily. ADCK protein kinase family.</text>
</comment>
<dbReference type="InterPro" id="IPR051130">
    <property type="entry name" value="Mito_struct-func_regulator"/>
</dbReference>
<dbReference type="CDD" id="cd13969">
    <property type="entry name" value="ADCK1-like"/>
    <property type="match status" value="1"/>
</dbReference>
<organism evidence="4 5">
    <name type="scientific">Serendipita vermifera MAFF 305830</name>
    <dbReference type="NCBI Taxonomy" id="933852"/>
    <lineage>
        <taxon>Eukaryota</taxon>
        <taxon>Fungi</taxon>
        <taxon>Dikarya</taxon>
        <taxon>Basidiomycota</taxon>
        <taxon>Agaricomycotina</taxon>
        <taxon>Agaricomycetes</taxon>
        <taxon>Sebacinales</taxon>
        <taxon>Serendipitaceae</taxon>
        <taxon>Serendipita</taxon>
    </lineage>
</organism>
<evidence type="ECO:0000313" key="5">
    <source>
        <dbReference type="Proteomes" id="UP000054097"/>
    </source>
</evidence>
<dbReference type="SUPFAM" id="SSF56112">
    <property type="entry name" value="Protein kinase-like (PK-like)"/>
    <property type="match status" value="1"/>
</dbReference>
<dbReference type="OrthoDB" id="427480at2759"/>
<dbReference type="InterPro" id="IPR045307">
    <property type="entry name" value="ADCK1_dom"/>
</dbReference>
<protein>
    <recommendedName>
        <fullName evidence="3">ABC1 atypical kinase-like domain-containing protein</fullName>
    </recommendedName>
</protein>
<dbReference type="PANTHER" id="PTHR43173:SF37">
    <property type="entry name" value="ABC1 FAMILY PROTEIN C10F6.14C"/>
    <property type="match status" value="1"/>
</dbReference>
<reference evidence="5" key="2">
    <citation type="submission" date="2015-01" db="EMBL/GenBank/DDBJ databases">
        <title>Evolutionary Origins and Diversification of the Mycorrhizal Mutualists.</title>
        <authorList>
            <consortium name="DOE Joint Genome Institute"/>
            <consortium name="Mycorrhizal Genomics Consortium"/>
            <person name="Kohler A."/>
            <person name="Kuo A."/>
            <person name="Nagy L.G."/>
            <person name="Floudas D."/>
            <person name="Copeland A."/>
            <person name="Barry K.W."/>
            <person name="Cichocki N."/>
            <person name="Veneault-Fourrey C."/>
            <person name="LaButti K."/>
            <person name="Lindquist E.A."/>
            <person name="Lipzen A."/>
            <person name="Lundell T."/>
            <person name="Morin E."/>
            <person name="Murat C."/>
            <person name="Riley R."/>
            <person name="Ohm R."/>
            <person name="Sun H."/>
            <person name="Tunlid A."/>
            <person name="Henrissat B."/>
            <person name="Grigoriev I.V."/>
            <person name="Hibbett D.S."/>
            <person name="Martin F."/>
        </authorList>
    </citation>
    <scope>NUCLEOTIDE SEQUENCE [LARGE SCALE GENOMIC DNA]</scope>
    <source>
        <strain evidence="5">MAFF 305830</strain>
    </source>
</reference>
<dbReference type="HOGENOM" id="CLU_006533_2_4_1"/>
<feature type="compositionally biased region" description="Basic and acidic residues" evidence="2">
    <location>
        <begin position="412"/>
        <end position="423"/>
    </location>
</feature>
<feature type="domain" description="ABC1 atypical kinase-like" evidence="3">
    <location>
        <begin position="98"/>
        <end position="352"/>
    </location>
</feature>
<reference evidence="4 5" key="1">
    <citation type="submission" date="2014-04" db="EMBL/GenBank/DDBJ databases">
        <authorList>
            <consortium name="DOE Joint Genome Institute"/>
            <person name="Kuo A."/>
            <person name="Zuccaro A."/>
            <person name="Kohler A."/>
            <person name="Nagy L.G."/>
            <person name="Floudas D."/>
            <person name="Copeland A."/>
            <person name="Barry K.W."/>
            <person name="Cichocki N."/>
            <person name="Veneault-Fourrey C."/>
            <person name="LaButti K."/>
            <person name="Lindquist E.A."/>
            <person name="Lipzen A."/>
            <person name="Lundell T."/>
            <person name="Morin E."/>
            <person name="Murat C."/>
            <person name="Sun H."/>
            <person name="Tunlid A."/>
            <person name="Henrissat B."/>
            <person name="Grigoriev I.V."/>
            <person name="Hibbett D.S."/>
            <person name="Martin F."/>
            <person name="Nordberg H.P."/>
            <person name="Cantor M.N."/>
            <person name="Hua S.X."/>
        </authorList>
    </citation>
    <scope>NUCLEOTIDE SEQUENCE [LARGE SCALE GENOMIC DNA]</scope>
    <source>
        <strain evidence="4 5">MAFF 305830</strain>
    </source>
</reference>
<gene>
    <name evidence="4" type="ORF">M408DRAFT_114122</name>
</gene>
<evidence type="ECO:0000256" key="2">
    <source>
        <dbReference type="SAM" id="MobiDB-lite"/>
    </source>
</evidence>
<dbReference type="AlphaFoldDB" id="A0A0C2WTJ3"/>
<dbReference type="Proteomes" id="UP000054097">
    <property type="component" value="Unassembled WGS sequence"/>
</dbReference>
<evidence type="ECO:0000313" key="4">
    <source>
        <dbReference type="EMBL" id="KIM29483.1"/>
    </source>
</evidence>
<dbReference type="PANTHER" id="PTHR43173">
    <property type="entry name" value="ABC1 FAMILY PROTEIN"/>
    <property type="match status" value="1"/>
</dbReference>
<dbReference type="InterPro" id="IPR011009">
    <property type="entry name" value="Kinase-like_dom_sf"/>
</dbReference>
<keyword evidence="5" id="KW-1185">Reference proteome</keyword>
<evidence type="ECO:0000256" key="1">
    <source>
        <dbReference type="ARBA" id="ARBA00009670"/>
    </source>
</evidence>
<name>A0A0C2WTJ3_SERVB</name>
<accession>A0A0C2WTJ3</accession>